<dbReference type="EMBL" id="CDMZ01003868">
    <property type="protein sequence ID" value="CEM47872.1"/>
    <property type="molecule type" value="Genomic_DNA"/>
</dbReference>
<accession>A0A0G4HTW3</accession>
<dbReference type="VEuPathDB" id="CryptoDB:Cvel_8548"/>
<dbReference type="NCBIfam" id="TIGR00027">
    <property type="entry name" value="mthyl_TIGR00027"/>
    <property type="match status" value="1"/>
</dbReference>
<dbReference type="SUPFAM" id="SSF53335">
    <property type="entry name" value="S-adenosyl-L-methionine-dependent methyltransferases"/>
    <property type="match status" value="1"/>
</dbReference>
<dbReference type="InterPro" id="IPR011610">
    <property type="entry name" value="SAM_mthyl_Trfase_ML2640-like"/>
</dbReference>
<name>A0A0G4HTW3_9ALVE</name>
<dbReference type="GO" id="GO:0032259">
    <property type="term" value="P:methylation"/>
    <property type="evidence" value="ECO:0007669"/>
    <property type="project" value="UniProtKB-KW"/>
</dbReference>
<gene>
    <name evidence="4" type="ORF">Cvel_8548</name>
</gene>
<keyword evidence="3" id="KW-0808">Transferase</keyword>
<dbReference type="Pfam" id="PF04072">
    <property type="entry name" value="LCM"/>
    <property type="match status" value="1"/>
</dbReference>
<keyword evidence="2" id="KW-0489">Methyltransferase</keyword>
<dbReference type="GO" id="GO:0008168">
    <property type="term" value="F:methyltransferase activity"/>
    <property type="evidence" value="ECO:0007669"/>
    <property type="project" value="UniProtKB-KW"/>
</dbReference>
<dbReference type="Gene3D" id="3.40.50.150">
    <property type="entry name" value="Vaccinia Virus protein VP39"/>
    <property type="match status" value="1"/>
</dbReference>
<dbReference type="InterPro" id="IPR029063">
    <property type="entry name" value="SAM-dependent_MTases_sf"/>
</dbReference>
<dbReference type="PhylomeDB" id="A0A0G4HTW3"/>
<sequence>MCAATRAEESQHPQALFQDLLAWHLAGVEGRRAPMGSWILVPRTRYGDNVLVSAYSRQKTPCRQLVLLGAGFDARAFRTFSSPEQSGQNGTLQLSDLTVFEVDQPTTFDVKEAILNYPNVKSRCPLTVKDRRVVPVDFTQQESWADKLLQNGFDPSVPTVWLLEGLLYYLSDSTVDDLARDVGRLSAANSVLFFDSVTHDYRYAGVAPGGAPFISGNDDYGRLWRKYGFEVVVHDFEHVRVSRERQRLEMATHAPLLPRHCRGKNKVLFVEGKKR</sequence>
<dbReference type="AlphaFoldDB" id="A0A0G4HTW3"/>
<dbReference type="InterPro" id="IPR007213">
    <property type="entry name" value="Ppm1/Ppm2/Tcmp"/>
</dbReference>
<evidence type="ECO:0000313" key="4">
    <source>
        <dbReference type="EMBL" id="CEM47872.1"/>
    </source>
</evidence>
<reference evidence="4" key="1">
    <citation type="submission" date="2014-11" db="EMBL/GenBank/DDBJ databases">
        <authorList>
            <person name="Otto D Thomas"/>
            <person name="Naeem Raeece"/>
        </authorList>
    </citation>
    <scope>NUCLEOTIDE SEQUENCE</scope>
</reference>
<evidence type="ECO:0000256" key="1">
    <source>
        <dbReference type="ARBA" id="ARBA00008138"/>
    </source>
</evidence>
<proteinExistence type="inferred from homology"/>
<protein>
    <recommendedName>
        <fullName evidence="5">S-adenosyl-L-methionine-dependent methyltransferase</fullName>
    </recommendedName>
</protein>
<evidence type="ECO:0000256" key="2">
    <source>
        <dbReference type="ARBA" id="ARBA00022603"/>
    </source>
</evidence>
<evidence type="ECO:0008006" key="5">
    <source>
        <dbReference type="Google" id="ProtNLM"/>
    </source>
</evidence>
<dbReference type="PANTHER" id="PTHR43619">
    <property type="entry name" value="S-ADENOSYL-L-METHIONINE-DEPENDENT METHYLTRANSFERASE YKTD-RELATED"/>
    <property type="match status" value="1"/>
</dbReference>
<dbReference type="PANTHER" id="PTHR43619:SF2">
    <property type="entry name" value="S-ADENOSYL-L-METHIONINE-DEPENDENT METHYLTRANSFERASES SUPERFAMILY PROTEIN"/>
    <property type="match status" value="1"/>
</dbReference>
<evidence type="ECO:0000256" key="3">
    <source>
        <dbReference type="ARBA" id="ARBA00022679"/>
    </source>
</evidence>
<organism evidence="4">
    <name type="scientific">Chromera velia CCMP2878</name>
    <dbReference type="NCBI Taxonomy" id="1169474"/>
    <lineage>
        <taxon>Eukaryota</taxon>
        <taxon>Sar</taxon>
        <taxon>Alveolata</taxon>
        <taxon>Colpodellida</taxon>
        <taxon>Chromeraceae</taxon>
        <taxon>Chromera</taxon>
    </lineage>
</organism>
<comment type="similarity">
    <text evidence="1">Belongs to the UPF0677 family.</text>
</comment>